<feature type="compositionally biased region" description="Polar residues" evidence="1">
    <location>
        <begin position="282"/>
        <end position="293"/>
    </location>
</feature>
<sequence length="699" mass="77367">MPPGPSLETSDFLETRSVQLEWKVTNLRAMFDATKGDVKSKCIKSPLFDQSRWQIFLYPNSGHDQYVSLYLSCEPTQAEKERALSEKPDLSATVQAGGFSDARVGKDSGKDRDRMPWKRDGHFKFSFEARSVDRRVTFKSLEADEHHFTHKTRNWGYQSFWKRSEAFYNNPSTRSADAFLIICTIVSAPVLPTTPPLPHLLVPKTLISAYASMFDDPDYSDVVFRIRTSPENDSGSIRPTKRKRERRLYAAKKVLAGRSEYFDTMLNSGFNESTFAIAGRTSTTRRAGASQQLRELEDDGEVESESDSGDDGEGSDLGWDEDDDSGEEEDREPSELDDNEDAGAPSTSRQISNAPPNRSSSQMAAGTEAPVVSALARTQESLDVPARSRTSSAALSDDERTVEIVPAATPPLQRQDSIRSERHEDTSDADEEAHDFGATATARRSRYVDATSAPGSPVKPARAAPRSKTPTKSTIASRRRRRADDRPRFEVVVTDAAYSTFRGLLHYLYTDSIQFAPLASSYYAARDHAASTEQLFAWPSRRAFLLAHVLPQSYAASASLTGSRAVGPCSAKAIYRLADKMGLVDLKERAYEHIVQSLTPQNIVYEVFGSFSTRFDEIRRNEVRSSAQMRTVFDYLRTSRFPGFEDVWFEIMQNLEVKIAPTPAIAAAGPTASMNQADGLGSFASPGTGPRSATGLGDT</sequence>
<dbReference type="PANTHER" id="PTHR24413">
    <property type="entry name" value="SPECKLE-TYPE POZ PROTEIN"/>
    <property type="match status" value="1"/>
</dbReference>
<dbReference type="Gene3D" id="2.60.210.10">
    <property type="entry name" value="Apoptosis, Tumor Necrosis Factor Receptor Associated Protein 2, Chain A"/>
    <property type="match status" value="1"/>
</dbReference>
<dbReference type="InterPro" id="IPR002083">
    <property type="entry name" value="MATH/TRAF_dom"/>
</dbReference>
<reference evidence="3 4" key="1">
    <citation type="journal article" date="2018" name="Front. Microbiol.">
        <title>Prospects for Fungal Bioremediation of Acidic Radioactive Waste Sites: Characterization and Genome Sequence of Rhodotorula taiwanensis MD1149.</title>
        <authorList>
            <person name="Tkavc R."/>
            <person name="Matrosova V.Y."/>
            <person name="Grichenko O.E."/>
            <person name="Gostincar C."/>
            <person name="Volpe R.P."/>
            <person name="Klimenkova P."/>
            <person name="Gaidamakova E.K."/>
            <person name="Zhou C.E."/>
            <person name="Stewart B.J."/>
            <person name="Lyman M.G."/>
            <person name="Malfatti S.A."/>
            <person name="Rubinfeld B."/>
            <person name="Courtot M."/>
            <person name="Singh J."/>
            <person name="Dalgard C.L."/>
            <person name="Hamilton T."/>
            <person name="Frey K.G."/>
            <person name="Gunde-Cimerman N."/>
            <person name="Dugan L."/>
            <person name="Daly M.J."/>
        </authorList>
    </citation>
    <scope>NUCLEOTIDE SEQUENCE [LARGE SCALE GENOMIC DNA]</scope>
    <source>
        <strain evidence="3 4">MD1149</strain>
    </source>
</reference>
<dbReference type="CDD" id="cd00121">
    <property type="entry name" value="MATH"/>
    <property type="match status" value="1"/>
</dbReference>
<dbReference type="SUPFAM" id="SSF49599">
    <property type="entry name" value="TRAF domain-like"/>
    <property type="match status" value="1"/>
</dbReference>
<feature type="region of interest" description="Disordered" evidence="1">
    <location>
        <begin position="282"/>
        <end position="484"/>
    </location>
</feature>
<feature type="domain" description="MATH" evidence="2">
    <location>
        <begin position="17"/>
        <end position="185"/>
    </location>
</feature>
<name>A0A2S5B1X2_9BASI</name>
<proteinExistence type="predicted"/>
<dbReference type="InterPro" id="IPR011333">
    <property type="entry name" value="SKP1/BTB/POZ_sf"/>
</dbReference>
<dbReference type="STRING" id="741276.A0A2S5B1X2"/>
<dbReference type="EMBL" id="PJQD01000097">
    <property type="protein sequence ID" value="POY70777.1"/>
    <property type="molecule type" value="Genomic_DNA"/>
</dbReference>
<feature type="compositionally biased region" description="Acidic residues" evidence="1">
    <location>
        <begin position="296"/>
        <end position="341"/>
    </location>
</feature>
<gene>
    <name evidence="3" type="ORF">BMF94_6188</name>
</gene>
<dbReference type="Proteomes" id="UP000237144">
    <property type="component" value="Unassembled WGS sequence"/>
</dbReference>
<dbReference type="InterPro" id="IPR008974">
    <property type="entry name" value="TRAF-like"/>
</dbReference>
<dbReference type="PROSITE" id="PS50144">
    <property type="entry name" value="MATH"/>
    <property type="match status" value="1"/>
</dbReference>
<accession>A0A2S5B1X2</accession>
<evidence type="ECO:0000313" key="4">
    <source>
        <dbReference type="Proteomes" id="UP000237144"/>
    </source>
</evidence>
<feature type="region of interest" description="Disordered" evidence="1">
    <location>
        <begin position="677"/>
        <end position="699"/>
    </location>
</feature>
<evidence type="ECO:0000259" key="2">
    <source>
        <dbReference type="PROSITE" id="PS50144"/>
    </source>
</evidence>
<protein>
    <recommendedName>
        <fullName evidence="2">MATH domain-containing protein</fullName>
    </recommendedName>
</protein>
<dbReference type="AlphaFoldDB" id="A0A2S5B1X2"/>
<dbReference type="SUPFAM" id="SSF54695">
    <property type="entry name" value="POZ domain"/>
    <property type="match status" value="1"/>
</dbReference>
<organism evidence="3 4">
    <name type="scientific">Rhodotorula taiwanensis</name>
    <dbReference type="NCBI Taxonomy" id="741276"/>
    <lineage>
        <taxon>Eukaryota</taxon>
        <taxon>Fungi</taxon>
        <taxon>Dikarya</taxon>
        <taxon>Basidiomycota</taxon>
        <taxon>Pucciniomycotina</taxon>
        <taxon>Microbotryomycetes</taxon>
        <taxon>Sporidiobolales</taxon>
        <taxon>Sporidiobolaceae</taxon>
        <taxon>Rhodotorula</taxon>
    </lineage>
</organism>
<evidence type="ECO:0000313" key="3">
    <source>
        <dbReference type="EMBL" id="POY70777.1"/>
    </source>
</evidence>
<comment type="caution">
    <text evidence="3">The sequence shown here is derived from an EMBL/GenBank/DDBJ whole genome shotgun (WGS) entry which is preliminary data.</text>
</comment>
<dbReference type="OrthoDB" id="6359816at2759"/>
<feature type="compositionally biased region" description="Basic and acidic residues" evidence="1">
    <location>
        <begin position="416"/>
        <end position="426"/>
    </location>
</feature>
<evidence type="ECO:0000256" key="1">
    <source>
        <dbReference type="SAM" id="MobiDB-lite"/>
    </source>
</evidence>
<feature type="compositionally biased region" description="Polar residues" evidence="1">
    <location>
        <begin position="345"/>
        <end position="364"/>
    </location>
</feature>
<dbReference type="Gene3D" id="3.30.710.10">
    <property type="entry name" value="Potassium Channel Kv1.1, Chain A"/>
    <property type="match status" value="2"/>
</dbReference>
<keyword evidence="4" id="KW-1185">Reference proteome</keyword>